<keyword evidence="3" id="KW-1185">Reference proteome</keyword>
<evidence type="ECO:0000313" key="3">
    <source>
        <dbReference type="Proteomes" id="UP000198701"/>
    </source>
</evidence>
<dbReference type="EMBL" id="FNFU01000004">
    <property type="protein sequence ID" value="SDK24321.1"/>
    <property type="molecule type" value="Genomic_DNA"/>
</dbReference>
<feature type="region of interest" description="Disordered" evidence="1">
    <location>
        <begin position="1"/>
        <end position="79"/>
    </location>
</feature>
<accession>A0A1G9AAM4</accession>
<protein>
    <submittedName>
        <fullName evidence="2">Uncharacterized protein</fullName>
    </submittedName>
</protein>
<dbReference type="AlphaFoldDB" id="A0A1G9AAM4"/>
<gene>
    <name evidence="2" type="ORF">SAMN05216282_10420</name>
</gene>
<proteinExistence type="predicted"/>
<dbReference type="Proteomes" id="UP000198701">
    <property type="component" value="Unassembled WGS sequence"/>
</dbReference>
<reference evidence="2 3" key="1">
    <citation type="submission" date="2016-10" db="EMBL/GenBank/DDBJ databases">
        <authorList>
            <person name="de Groot N.N."/>
        </authorList>
    </citation>
    <scope>NUCLEOTIDE SEQUENCE [LARGE SCALE GENOMIC DNA]</scope>
    <source>
        <strain evidence="2 3">CGMCC 1.5382</strain>
    </source>
</reference>
<dbReference type="STRING" id="386301.SAMN05216282_10420"/>
<dbReference type="RefSeq" id="WP_092322161.1">
    <property type="nucleotide sequence ID" value="NZ_FNFU01000004.1"/>
</dbReference>
<name>A0A1G9AAM4_9MICO</name>
<feature type="compositionally biased region" description="Basic and acidic residues" evidence="1">
    <location>
        <begin position="66"/>
        <end position="79"/>
    </location>
</feature>
<sequence length="79" mass="8468">MSAEDDTSGADERAGTTGAPRQPIVRQRGARRAKLLPAPNTDPSPDVPIEREEGGVAPTASGSRGANDDRLRRDRPPHW</sequence>
<organism evidence="2 3">
    <name type="scientific">Cryobacterium psychrotolerans</name>
    <dbReference type="NCBI Taxonomy" id="386301"/>
    <lineage>
        <taxon>Bacteria</taxon>
        <taxon>Bacillati</taxon>
        <taxon>Actinomycetota</taxon>
        <taxon>Actinomycetes</taxon>
        <taxon>Micrococcales</taxon>
        <taxon>Microbacteriaceae</taxon>
        <taxon>Cryobacterium</taxon>
    </lineage>
</organism>
<evidence type="ECO:0000256" key="1">
    <source>
        <dbReference type="SAM" id="MobiDB-lite"/>
    </source>
</evidence>
<dbReference type="OrthoDB" id="4991543at2"/>
<evidence type="ECO:0000313" key="2">
    <source>
        <dbReference type="EMBL" id="SDK24321.1"/>
    </source>
</evidence>